<feature type="transmembrane region" description="Helical" evidence="5">
    <location>
        <begin position="370"/>
        <end position="393"/>
    </location>
</feature>
<dbReference type="InterPro" id="IPR036259">
    <property type="entry name" value="MFS_trans_sf"/>
</dbReference>
<feature type="transmembrane region" description="Helical" evidence="5">
    <location>
        <begin position="186"/>
        <end position="211"/>
    </location>
</feature>
<keyword evidence="4 5" id="KW-0472">Membrane</keyword>
<dbReference type="InterPro" id="IPR011701">
    <property type="entry name" value="MFS"/>
</dbReference>
<reference evidence="7" key="1">
    <citation type="submission" date="2020-12" db="UniProtKB">
        <authorList>
            <consortium name="WormBaseParasite"/>
        </authorList>
    </citation>
    <scope>IDENTIFICATION</scope>
    <source>
        <strain evidence="7">MHco3</strain>
    </source>
</reference>
<dbReference type="SUPFAM" id="SSF103473">
    <property type="entry name" value="MFS general substrate transporter"/>
    <property type="match status" value="1"/>
</dbReference>
<evidence type="ECO:0000256" key="3">
    <source>
        <dbReference type="ARBA" id="ARBA00022989"/>
    </source>
</evidence>
<evidence type="ECO:0000256" key="4">
    <source>
        <dbReference type="ARBA" id="ARBA00023136"/>
    </source>
</evidence>
<feature type="transmembrane region" description="Helical" evidence="5">
    <location>
        <begin position="242"/>
        <end position="263"/>
    </location>
</feature>
<dbReference type="Proteomes" id="UP000025227">
    <property type="component" value="Unplaced"/>
</dbReference>
<evidence type="ECO:0000256" key="2">
    <source>
        <dbReference type="ARBA" id="ARBA00022692"/>
    </source>
</evidence>
<evidence type="ECO:0000313" key="7">
    <source>
        <dbReference type="WBParaSite" id="HCON_00109840-00001"/>
    </source>
</evidence>
<keyword evidence="3 5" id="KW-1133">Transmembrane helix</keyword>
<dbReference type="Pfam" id="PF07690">
    <property type="entry name" value="MFS_1"/>
    <property type="match status" value="1"/>
</dbReference>
<feature type="transmembrane region" description="Helical" evidence="5">
    <location>
        <begin position="275"/>
        <end position="297"/>
    </location>
</feature>
<feature type="transmembrane region" description="Helical" evidence="5">
    <location>
        <begin position="309"/>
        <end position="328"/>
    </location>
</feature>
<accession>A0A7I5EAQ0</accession>
<organism evidence="6 7">
    <name type="scientific">Haemonchus contortus</name>
    <name type="common">Barber pole worm</name>
    <dbReference type="NCBI Taxonomy" id="6289"/>
    <lineage>
        <taxon>Eukaryota</taxon>
        <taxon>Metazoa</taxon>
        <taxon>Ecdysozoa</taxon>
        <taxon>Nematoda</taxon>
        <taxon>Chromadorea</taxon>
        <taxon>Rhabditida</taxon>
        <taxon>Rhabditina</taxon>
        <taxon>Rhabditomorpha</taxon>
        <taxon>Strongyloidea</taxon>
        <taxon>Trichostrongylidae</taxon>
        <taxon>Haemonchus</taxon>
    </lineage>
</organism>
<proteinExistence type="predicted"/>
<dbReference type="OrthoDB" id="370281at2759"/>
<keyword evidence="2 5" id="KW-0812">Transmembrane</keyword>
<dbReference type="InterPro" id="IPR051068">
    <property type="entry name" value="MFS_Domain-Containing_Protein"/>
</dbReference>
<feature type="transmembrane region" description="Helical" evidence="5">
    <location>
        <begin position="86"/>
        <end position="105"/>
    </location>
</feature>
<dbReference type="PANTHER" id="PTHR23510">
    <property type="entry name" value="INNER MEMBRANE TRANSPORT PROTEIN YAJR"/>
    <property type="match status" value="1"/>
</dbReference>
<evidence type="ECO:0000313" key="6">
    <source>
        <dbReference type="Proteomes" id="UP000025227"/>
    </source>
</evidence>
<dbReference type="GO" id="GO:0005765">
    <property type="term" value="C:lysosomal membrane"/>
    <property type="evidence" value="ECO:0007669"/>
    <property type="project" value="TreeGrafter"/>
</dbReference>
<feature type="transmembrane region" description="Helical" evidence="5">
    <location>
        <begin position="55"/>
        <end position="74"/>
    </location>
</feature>
<comment type="subcellular location">
    <subcellularLocation>
        <location evidence="1">Membrane</location>
        <topology evidence="1">Multi-pass membrane protein</topology>
    </subcellularLocation>
</comment>
<dbReference type="WBParaSite" id="HCON_00109840-00001">
    <property type="protein sequence ID" value="HCON_00109840-00001"/>
    <property type="gene ID" value="HCON_00109840"/>
</dbReference>
<feature type="transmembrane region" description="Helical" evidence="5">
    <location>
        <begin position="436"/>
        <end position="454"/>
    </location>
</feature>
<evidence type="ECO:0000256" key="5">
    <source>
        <dbReference type="SAM" id="Phobius"/>
    </source>
</evidence>
<sequence length="481" mass="53158">MTTKQKCDLENRRTPWLSVLAAAFMLALTGVQMSIYFMSTWQYLREIDSSATINFFGWVIAACSLGCAIANPLFGYWNQRTLSTKLPITFGFGVCALGNLIYSLLPLLSPEAKWAMLTARFLTGFGAGTLGVLRSYIATASTSEDRIRAVSLGTAGLTSGLSLGPAIQICFIFLGDKGFSIGPVVFNMYTSAAFFMCAISILSVILANTVFVEDYVGIISDDEKKEDPFLIIPKFDRVAVGLLFYMWWMMCGVASSGGLSAPITMAMYDWTNEEAILYNGIIQTISCAVSTISYFVIGSTRVGRWDRRIHLTLGLAGFIFYHLCHYPMPFYEGPLNQEVYVNGTLSLDGGGCSRQYDWCSYTPRVPKALYLFNAAILLGLCFPLISAPCNTLLSEILGPRKQGTIQGFFAFTGSMAQFVIPIFATQLFEATGYRYIVAYHLLMIVVGAVAAYIFRRRLIPLQMTPTAGKATKFKRGIFYRM</sequence>
<dbReference type="OMA" id="PEAKWAM"/>
<keyword evidence="6" id="KW-1185">Reference proteome</keyword>
<dbReference type="Gene3D" id="1.20.1250.20">
    <property type="entry name" value="MFS general substrate transporter like domains"/>
    <property type="match status" value="1"/>
</dbReference>
<name>A0A7I5EAQ0_HAECO</name>
<dbReference type="AlphaFoldDB" id="A0A7I5EAQ0"/>
<dbReference type="PANTHER" id="PTHR23510:SF5">
    <property type="entry name" value="MFS DOMAIN-CONTAINING PROTEIN"/>
    <property type="match status" value="1"/>
</dbReference>
<protein>
    <submittedName>
        <fullName evidence="7">MFS domain-containing protein</fullName>
    </submittedName>
</protein>
<feature type="transmembrane region" description="Helical" evidence="5">
    <location>
        <begin position="117"/>
        <end position="137"/>
    </location>
</feature>
<dbReference type="CDD" id="cd17326">
    <property type="entry name" value="MFS_MFSD8"/>
    <property type="match status" value="1"/>
</dbReference>
<feature type="transmembrane region" description="Helical" evidence="5">
    <location>
        <begin position="16"/>
        <end position="35"/>
    </location>
</feature>
<feature type="transmembrane region" description="Helical" evidence="5">
    <location>
        <begin position="149"/>
        <end position="174"/>
    </location>
</feature>
<evidence type="ECO:0000256" key="1">
    <source>
        <dbReference type="ARBA" id="ARBA00004141"/>
    </source>
</evidence>
<feature type="transmembrane region" description="Helical" evidence="5">
    <location>
        <begin position="405"/>
        <end position="424"/>
    </location>
</feature>
<dbReference type="GO" id="GO:0022857">
    <property type="term" value="F:transmembrane transporter activity"/>
    <property type="evidence" value="ECO:0007669"/>
    <property type="project" value="InterPro"/>
</dbReference>